<proteinExistence type="predicted"/>
<dbReference type="SUPFAM" id="SSF53822">
    <property type="entry name" value="Periplasmic binding protein-like I"/>
    <property type="match status" value="1"/>
</dbReference>
<dbReference type="Proteomes" id="UP001501496">
    <property type="component" value="Unassembled WGS sequence"/>
</dbReference>
<dbReference type="InterPro" id="IPR036779">
    <property type="entry name" value="LysM_dom_sf"/>
</dbReference>
<dbReference type="CDD" id="cd00118">
    <property type="entry name" value="LysM"/>
    <property type="match status" value="4"/>
</dbReference>
<evidence type="ECO:0000313" key="2">
    <source>
        <dbReference type="EMBL" id="GAA4239479.1"/>
    </source>
</evidence>
<dbReference type="PANTHER" id="PTHR33734">
    <property type="entry name" value="LYSM DOMAIN-CONTAINING GPI-ANCHORED PROTEIN 2"/>
    <property type="match status" value="1"/>
</dbReference>
<dbReference type="Gene3D" id="3.40.50.2300">
    <property type="match status" value="2"/>
</dbReference>
<name>A0ABP8CIB8_9FLAO</name>
<dbReference type="InterPro" id="IPR018392">
    <property type="entry name" value="LysM"/>
</dbReference>
<dbReference type="InterPro" id="IPR028082">
    <property type="entry name" value="Peripla_BP_I"/>
</dbReference>
<keyword evidence="3" id="KW-1185">Reference proteome</keyword>
<comment type="caution">
    <text evidence="2">The sequence shown here is derived from an EMBL/GenBank/DDBJ whole genome shotgun (WGS) entry which is preliminary data.</text>
</comment>
<gene>
    <name evidence="2" type="ORF">GCM10022291_33950</name>
</gene>
<sequence>MLFIWLVTLLKKLLKINYMVKIFSVFCLIYLLNISTVQAQNFSTHQVKKGETIEALAKRYNVSLSQIYSYNPDAKEGLKPNTILIIPKSKTPQPKVTEIKELQGFKEHKTKRKETLYSLSKKYNVLEEDIKKYNKFLYANPLRKNDKIQIPIFKITEVVEEVKTNKTYTVLPKEGKWRVAYKFGITVKELEELNPDMGEVLQPGQKINVPNIDAAKEKTVDEKYSYYKVLPKEGFYRLKLKLGIEQAELEKLNPGLKESGLKAGTILKIPFNKAVAATEDRKENVDLATSITDFSTKHIAVMLPFRLNRVDFDSISGTKNSITRDPYLRASLDFHSGVLMAVDQLKALGVSLKVDVYDTKNQVSEVDYIIKNNNFETVDAVIGPLIAKTFQRAAVNLKPLHIPVISPIGNNLKLHDNVFQSKPADGLIKSRIINFVKADTLVNNIIIISDVKHTAVANELKREFNRATIVYSRKNKEGQDENYVVVDDIKNVLKPGKNIVFLETKNEGFASNVTSILNSLIQVENSQEKLKEISIVLATTNKNKAFEGDEISNEHLSNLQFHFATASKESKEEDDDLFIKQYTKAYKETPNSRAVLGYDLTMDTVLRLVTSSDLYMSVNEAPLTEYVENKFAYKKKLFGGYYNDTVYLVKYDDLSIVEVE</sequence>
<organism evidence="2 3">
    <name type="scientific">Postechiella marina</name>
    <dbReference type="NCBI Taxonomy" id="943941"/>
    <lineage>
        <taxon>Bacteria</taxon>
        <taxon>Pseudomonadati</taxon>
        <taxon>Bacteroidota</taxon>
        <taxon>Flavobacteriia</taxon>
        <taxon>Flavobacteriales</taxon>
        <taxon>Flavobacteriaceae</taxon>
        <taxon>Postechiella</taxon>
    </lineage>
</organism>
<dbReference type="PROSITE" id="PS51782">
    <property type="entry name" value="LYSM"/>
    <property type="match status" value="4"/>
</dbReference>
<feature type="domain" description="LysM" evidence="1">
    <location>
        <begin position="43"/>
        <end position="86"/>
    </location>
</feature>
<dbReference type="EMBL" id="BAABCA010000008">
    <property type="protein sequence ID" value="GAA4239479.1"/>
    <property type="molecule type" value="Genomic_DNA"/>
</dbReference>
<accession>A0ABP8CIB8</accession>
<dbReference type="Gene3D" id="3.10.350.10">
    <property type="entry name" value="LysM domain"/>
    <property type="match status" value="3"/>
</dbReference>
<reference evidence="3" key="1">
    <citation type="journal article" date="2019" name="Int. J. Syst. Evol. Microbiol.">
        <title>The Global Catalogue of Microorganisms (GCM) 10K type strain sequencing project: providing services to taxonomists for standard genome sequencing and annotation.</title>
        <authorList>
            <consortium name="The Broad Institute Genomics Platform"/>
            <consortium name="The Broad Institute Genome Sequencing Center for Infectious Disease"/>
            <person name="Wu L."/>
            <person name="Ma J."/>
        </authorList>
    </citation>
    <scope>NUCLEOTIDE SEQUENCE [LARGE SCALE GENOMIC DNA]</scope>
    <source>
        <strain evidence="3">JCM 17630</strain>
    </source>
</reference>
<feature type="domain" description="LysM" evidence="1">
    <location>
        <begin position="166"/>
        <end position="209"/>
    </location>
</feature>
<evidence type="ECO:0000259" key="1">
    <source>
        <dbReference type="PROSITE" id="PS51782"/>
    </source>
</evidence>
<dbReference type="SMART" id="SM00257">
    <property type="entry name" value="LysM"/>
    <property type="match status" value="4"/>
</dbReference>
<dbReference type="Pfam" id="PF01476">
    <property type="entry name" value="LysM"/>
    <property type="match status" value="4"/>
</dbReference>
<dbReference type="CDD" id="cd06268">
    <property type="entry name" value="PBP1_ABC_transporter_LIVBP-like"/>
    <property type="match status" value="1"/>
</dbReference>
<evidence type="ECO:0000313" key="3">
    <source>
        <dbReference type="Proteomes" id="UP001501496"/>
    </source>
</evidence>
<protein>
    <submittedName>
        <fullName evidence="2">LysM peptidoglycan-binding domain-containing protein</fullName>
    </submittedName>
</protein>
<feature type="domain" description="LysM" evidence="1">
    <location>
        <begin position="225"/>
        <end position="269"/>
    </location>
</feature>
<dbReference type="PANTHER" id="PTHR33734:SF22">
    <property type="entry name" value="MEMBRANE-BOUND LYTIC MUREIN TRANSGLYCOSYLASE D"/>
    <property type="match status" value="1"/>
</dbReference>
<dbReference type="SUPFAM" id="SSF54106">
    <property type="entry name" value="LysM domain"/>
    <property type="match status" value="3"/>
</dbReference>
<feature type="domain" description="LysM" evidence="1">
    <location>
        <begin position="106"/>
        <end position="150"/>
    </location>
</feature>